<comment type="similarity">
    <text evidence="1">Belongs to the sigma-70 factor family. ECF subfamily.</text>
</comment>
<feature type="domain" description="RNA polymerase sigma-70 region 2" evidence="5">
    <location>
        <begin position="29"/>
        <end position="89"/>
    </location>
</feature>
<dbReference type="InterPro" id="IPR036388">
    <property type="entry name" value="WH-like_DNA-bd_sf"/>
</dbReference>
<evidence type="ECO:0000313" key="8">
    <source>
        <dbReference type="Proteomes" id="UP000627292"/>
    </source>
</evidence>
<keyword evidence="7" id="KW-0240">DNA-directed RNA polymerase</keyword>
<keyword evidence="4" id="KW-0804">Transcription</keyword>
<accession>A0A917MTB0</accession>
<dbReference type="SUPFAM" id="SSF88659">
    <property type="entry name" value="Sigma3 and sigma4 domains of RNA polymerase sigma factors"/>
    <property type="match status" value="1"/>
</dbReference>
<dbReference type="Gene3D" id="1.10.1740.10">
    <property type="match status" value="1"/>
</dbReference>
<dbReference type="InterPro" id="IPR013249">
    <property type="entry name" value="RNA_pol_sigma70_r4_t2"/>
</dbReference>
<proteinExistence type="inferred from homology"/>
<dbReference type="Pfam" id="PF04542">
    <property type="entry name" value="Sigma70_r2"/>
    <property type="match status" value="1"/>
</dbReference>
<dbReference type="NCBIfam" id="TIGR02985">
    <property type="entry name" value="Sig70_bacteroi1"/>
    <property type="match status" value="1"/>
</dbReference>
<dbReference type="InterPro" id="IPR014327">
    <property type="entry name" value="RNA_pol_sigma70_bacteroid"/>
</dbReference>
<evidence type="ECO:0000259" key="6">
    <source>
        <dbReference type="Pfam" id="PF08281"/>
    </source>
</evidence>
<dbReference type="AlphaFoldDB" id="A0A917MTB0"/>
<gene>
    <name evidence="7" type="ORF">GCM10011379_12310</name>
</gene>
<dbReference type="PANTHER" id="PTHR43133:SF46">
    <property type="entry name" value="RNA POLYMERASE SIGMA-70 FACTOR ECF SUBFAMILY"/>
    <property type="match status" value="1"/>
</dbReference>
<evidence type="ECO:0000313" key="7">
    <source>
        <dbReference type="EMBL" id="GGH62390.1"/>
    </source>
</evidence>
<dbReference type="InterPro" id="IPR039425">
    <property type="entry name" value="RNA_pol_sigma-70-like"/>
</dbReference>
<dbReference type="InterPro" id="IPR013324">
    <property type="entry name" value="RNA_pol_sigma_r3/r4-like"/>
</dbReference>
<dbReference type="EMBL" id="BMIB01000001">
    <property type="protein sequence ID" value="GGH62390.1"/>
    <property type="molecule type" value="Genomic_DNA"/>
</dbReference>
<keyword evidence="2" id="KW-0805">Transcription regulation</keyword>
<dbReference type="GO" id="GO:0000428">
    <property type="term" value="C:DNA-directed RNA polymerase complex"/>
    <property type="evidence" value="ECO:0007669"/>
    <property type="project" value="UniProtKB-KW"/>
</dbReference>
<dbReference type="GO" id="GO:0003677">
    <property type="term" value="F:DNA binding"/>
    <property type="evidence" value="ECO:0007669"/>
    <property type="project" value="InterPro"/>
</dbReference>
<reference evidence="7" key="1">
    <citation type="journal article" date="2014" name="Int. J. Syst. Evol. Microbiol.">
        <title>Complete genome sequence of Corynebacterium casei LMG S-19264T (=DSM 44701T), isolated from a smear-ripened cheese.</title>
        <authorList>
            <consortium name="US DOE Joint Genome Institute (JGI-PGF)"/>
            <person name="Walter F."/>
            <person name="Albersmeier A."/>
            <person name="Kalinowski J."/>
            <person name="Ruckert C."/>
        </authorList>
    </citation>
    <scope>NUCLEOTIDE SEQUENCE</scope>
    <source>
        <strain evidence="7">CGMCC 1.15290</strain>
    </source>
</reference>
<evidence type="ECO:0000256" key="1">
    <source>
        <dbReference type="ARBA" id="ARBA00010641"/>
    </source>
</evidence>
<dbReference type="Pfam" id="PF08281">
    <property type="entry name" value="Sigma70_r4_2"/>
    <property type="match status" value="1"/>
</dbReference>
<sequence>MIHKLNDSVLLDRLAAGDEYALNEIYMLYWQDLFMCAFNVLKDKGACEDIIQDLFLQLWQKRTTIQITTSLRAYLYTAVRYNVFRQIRTGKVRTALFDEAADRMAANTTEFIMAEKDVSKQVARAVAGLPDKCREVYKLSREEQLTHKEIASRLNISTKTVENQLTIALKRVRASLNTVAVIIVTLMAC</sequence>
<evidence type="ECO:0000256" key="4">
    <source>
        <dbReference type="ARBA" id="ARBA00023163"/>
    </source>
</evidence>
<evidence type="ECO:0000256" key="3">
    <source>
        <dbReference type="ARBA" id="ARBA00023082"/>
    </source>
</evidence>
<dbReference type="InterPro" id="IPR007627">
    <property type="entry name" value="RNA_pol_sigma70_r2"/>
</dbReference>
<dbReference type="NCBIfam" id="TIGR02937">
    <property type="entry name" value="sigma70-ECF"/>
    <property type="match status" value="1"/>
</dbReference>
<evidence type="ECO:0000259" key="5">
    <source>
        <dbReference type="Pfam" id="PF04542"/>
    </source>
</evidence>
<feature type="domain" description="RNA polymerase sigma factor 70 region 4 type 2" evidence="6">
    <location>
        <begin position="121"/>
        <end position="171"/>
    </location>
</feature>
<dbReference type="InterPro" id="IPR013325">
    <property type="entry name" value="RNA_pol_sigma_r2"/>
</dbReference>
<organism evidence="7 8">
    <name type="scientific">Filimonas zeae</name>
    <dbReference type="NCBI Taxonomy" id="1737353"/>
    <lineage>
        <taxon>Bacteria</taxon>
        <taxon>Pseudomonadati</taxon>
        <taxon>Bacteroidota</taxon>
        <taxon>Chitinophagia</taxon>
        <taxon>Chitinophagales</taxon>
        <taxon>Chitinophagaceae</taxon>
        <taxon>Filimonas</taxon>
    </lineage>
</organism>
<dbReference type="CDD" id="cd06171">
    <property type="entry name" value="Sigma70_r4"/>
    <property type="match status" value="1"/>
</dbReference>
<dbReference type="GO" id="GO:0006352">
    <property type="term" value="P:DNA-templated transcription initiation"/>
    <property type="evidence" value="ECO:0007669"/>
    <property type="project" value="InterPro"/>
</dbReference>
<comment type="caution">
    <text evidence="7">The sequence shown here is derived from an EMBL/GenBank/DDBJ whole genome shotgun (WGS) entry which is preliminary data.</text>
</comment>
<dbReference type="Proteomes" id="UP000627292">
    <property type="component" value="Unassembled WGS sequence"/>
</dbReference>
<reference evidence="7" key="2">
    <citation type="submission" date="2020-09" db="EMBL/GenBank/DDBJ databases">
        <authorList>
            <person name="Sun Q."/>
            <person name="Zhou Y."/>
        </authorList>
    </citation>
    <scope>NUCLEOTIDE SEQUENCE</scope>
    <source>
        <strain evidence="7">CGMCC 1.15290</strain>
    </source>
</reference>
<evidence type="ECO:0000256" key="2">
    <source>
        <dbReference type="ARBA" id="ARBA00023015"/>
    </source>
</evidence>
<dbReference type="PANTHER" id="PTHR43133">
    <property type="entry name" value="RNA POLYMERASE ECF-TYPE SIGMA FACTO"/>
    <property type="match status" value="1"/>
</dbReference>
<name>A0A917MTB0_9BACT</name>
<keyword evidence="8" id="KW-1185">Reference proteome</keyword>
<dbReference type="Gene3D" id="1.10.10.10">
    <property type="entry name" value="Winged helix-like DNA-binding domain superfamily/Winged helix DNA-binding domain"/>
    <property type="match status" value="1"/>
</dbReference>
<dbReference type="RefSeq" id="WP_188951090.1">
    <property type="nucleotide sequence ID" value="NZ_BMIB01000001.1"/>
</dbReference>
<keyword evidence="3" id="KW-0731">Sigma factor</keyword>
<dbReference type="InterPro" id="IPR014284">
    <property type="entry name" value="RNA_pol_sigma-70_dom"/>
</dbReference>
<dbReference type="GO" id="GO:0016987">
    <property type="term" value="F:sigma factor activity"/>
    <property type="evidence" value="ECO:0007669"/>
    <property type="project" value="UniProtKB-KW"/>
</dbReference>
<protein>
    <submittedName>
        <fullName evidence="7">DNA-directed RNA polymerase sigma-70 factor</fullName>
    </submittedName>
</protein>
<dbReference type="SUPFAM" id="SSF88946">
    <property type="entry name" value="Sigma2 domain of RNA polymerase sigma factors"/>
    <property type="match status" value="1"/>
</dbReference>